<evidence type="ECO:0000313" key="3">
    <source>
        <dbReference type="Proteomes" id="UP001142489"/>
    </source>
</evidence>
<evidence type="ECO:0000256" key="1">
    <source>
        <dbReference type="SAM" id="SignalP"/>
    </source>
</evidence>
<feature type="signal peptide" evidence="1">
    <location>
        <begin position="1"/>
        <end position="19"/>
    </location>
</feature>
<reference evidence="2" key="1">
    <citation type="journal article" date="2023" name="DNA Res.">
        <title>Chromosome-level genome assembly of Phrynocephalus forsythii using third-generation DNA sequencing and Hi-C analysis.</title>
        <authorList>
            <person name="Qi Y."/>
            <person name="Zhao W."/>
            <person name="Zhao Y."/>
            <person name="Niu C."/>
            <person name="Cao S."/>
            <person name="Zhang Y."/>
        </authorList>
    </citation>
    <scope>NUCLEOTIDE SEQUENCE</scope>
    <source>
        <tissue evidence="2">Muscle</tissue>
    </source>
</reference>
<gene>
    <name evidence="2" type="ORF">JRQ81_014438</name>
</gene>
<protein>
    <submittedName>
        <fullName evidence="2">Uncharacterized protein</fullName>
    </submittedName>
</protein>
<dbReference type="AlphaFoldDB" id="A0A9Q0XZB7"/>
<name>A0A9Q0XZB7_9SAUR</name>
<feature type="chain" id="PRO_5040119039" evidence="1">
    <location>
        <begin position="20"/>
        <end position="291"/>
    </location>
</feature>
<proteinExistence type="predicted"/>
<dbReference type="EMBL" id="JAPFRF010000005">
    <property type="protein sequence ID" value="KAJ7332258.1"/>
    <property type="molecule type" value="Genomic_DNA"/>
</dbReference>
<sequence length="291" mass="32537">MWHLLGLMVFCFLTGPSESIRKGNTPGVVCVIDHVAVSKYISTMLLQSGLIQSHLLTIQFTDYPIKDHPEHWLKAFSKVRKVFNKSSQQEAGRGRGRGWRNWRLPCCDNRVHPVVESVARIIEVLPPAAMVRAAGGERVSPATTRHSLAASVQSVGDSVGKNICPEDEDEALSSIMTQAVHAKQKLDGIFTPEQRLAFLRTALQAVMEPDPHVSQPALFLFYAFLGLGKEVLGMDAQGTEAEIQRHLHRFQECGKKPMELRWLLAGKDDVLIDDLEEEEEMEEEEEEEAGE</sequence>
<accession>A0A9Q0XZB7</accession>
<organism evidence="2 3">
    <name type="scientific">Phrynocephalus forsythii</name>
    <dbReference type="NCBI Taxonomy" id="171643"/>
    <lineage>
        <taxon>Eukaryota</taxon>
        <taxon>Metazoa</taxon>
        <taxon>Chordata</taxon>
        <taxon>Craniata</taxon>
        <taxon>Vertebrata</taxon>
        <taxon>Euteleostomi</taxon>
        <taxon>Lepidosauria</taxon>
        <taxon>Squamata</taxon>
        <taxon>Bifurcata</taxon>
        <taxon>Unidentata</taxon>
        <taxon>Episquamata</taxon>
        <taxon>Toxicofera</taxon>
        <taxon>Iguania</taxon>
        <taxon>Acrodonta</taxon>
        <taxon>Agamidae</taxon>
        <taxon>Agaminae</taxon>
        <taxon>Phrynocephalus</taxon>
    </lineage>
</organism>
<keyword evidence="1" id="KW-0732">Signal</keyword>
<evidence type="ECO:0000313" key="2">
    <source>
        <dbReference type="EMBL" id="KAJ7332258.1"/>
    </source>
</evidence>
<comment type="caution">
    <text evidence="2">The sequence shown here is derived from an EMBL/GenBank/DDBJ whole genome shotgun (WGS) entry which is preliminary data.</text>
</comment>
<dbReference type="Proteomes" id="UP001142489">
    <property type="component" value="Unassembled WGS sequence"/>
</dbReference>
<keyword evidence="3" id="KW-1185">Reference proteome</keyword>